<accession>A0ABW6A2K6</accession>
<keyword evidence="1 4" id="KW-0732">Signal</keyword>
<proteinExistence type="predicted"/>
<sequence>MRKTYFLLLALLFGTLTALQAQPLTDKSELEKERQALQKELKEIQNAYNTVKGQTTQNLKQLNLLQRKISLQEKYITSLSKELKTIDDDIYLSNLEIYRLQKQLDTLKDQYAKSVVYAYKNRSNYDYLNFIFSAENFNDAVKRITYLKSYKDYREKQASNILEHQALITKRQQQQISRKDQKKNVLETQNSERNVLADQKNEQNAVVQKLRGQENDLKKQIAAKQKRDKQLKSNIDAIVRREIEIARKKAADEIARQKAIEEDRRKALEAEKKLADAKAKENAPKTNPTTVTPTKPAETKTEQNVAVAKPKVEAEPKKVTNYLDFNAADVNLNKDINLNKGRLPWPVDNGVVTIEFGSYKIEGIAGGTVGDNPGITIAAPLGAPVKAVFEGEVAGMFTVDNSTTVILRHGKYFSTYSNLSGVTVGRGAKINRGQVLGRVAADDEGGGKLDFIFMIDNKNVNPRTWLSR</sequence>
<dbReference type="CDD" id="cd12797">
    <property type="entry name" value="M23_peptidase"/>
    <property type="match status" value="1"/>
</dbReference>
<feature type="signal peptide" evidence="4">
    <location>
        <begin position="1"/>
        <end position="21"/>
    </location>
</feature>
<organism evidence="6 7">
    <name type="scientific">Terrimonas rubra</name>
    <dbReference type="NCBI Taxonomy" id="1035890"/>
    <lineage>
        <taxon>Bacteria</taxon>
        <taxon>Pseudomonadati</taxon>
        <taxon>Bacteroidota</taxon>
        <taxon>Chitinophagia</taxon>
        <taxon>Chitinophagales</taxon>
        <taxon>Chitinophagaceae</taxon>
        <taxon>Terrimonas</taxon>
    </lineage>
</organism>
<dbReference type="InterPro" id="IPR011055">
    <property type="entry name" value="Dup_hybrid_motif"/>
</dbReference>
<gene>
    <name evidence="6" type="ORF">ACFS6H_05230</name>
</gene>
<feature type="compositionally biased region" description="Low complexity" evidence="3">
    <location>
        <begin position="284"/>
        <end position="296"/>
    </location>
</feature>
<feature type="coiled-coil region" evidence="2">
    <location>
        <begin position="200"/>
        <end position="227"/>
    </location>
</feature>
<evidence type="ECO:0000313" key="7">
    <source>
        <dbReference type="Proteomes" id="UP001597511"/>
    </source>
</evidence>
<dbReference type="Pfam" id="PF01551">
    <property type="entry name" value="Peptidase_M23"/>
    <property type="match status" value="1"/>
</dbReference>
<feature type="chain" id="PRO_5046362421" evidence="4">
    <location>
        <begin position="22"/>
        <end position="468"/>
    </location>
</feature>
<protein>
    <submittedName>
        <fullName evidence="6">Peptidoglycan DD-metalloendopeptidase family protein</fullName>
    </submittedName>
</protein>
<evidence type="ECO:0000259" key="5">
    <source>
        <dbReference type="Pfam" id="PF01551"/>
    </source>
</evidence>
<feature type="region of interest" description="Disordered" evidence="3">
    <location>
        <begin position="275"/>
        <end position="309"/>
    </location>
</feature>
<name>A0ABW6A2K6_9BACT</name>
<feature type="coiled-coil region" evidence="2">
    <location>
        <begin position="27"/>
        <end position="54"/>
    </location>
</feature>
<evidence type="ECO:0000256" key="1">
    <source>
        <dbReference type="ARBA" id="ARBA00022729"/>
    </source>
</evidence>
<dbReference type="InterPro" id="IPR050570">
    <property type="entry name" value="Cell_wall_metabolism_enzyme"/>
</dbReference>
<dbReference type="RefSeq" id="WP_386095968.1">
    <property type="nucleotide sequence ID" value="NZ_JBHUOZ010000001.1"/>
</dbReference>
<dbReference type="Gene3D" id="2.70.70.10">
    <property type="entry name" value="Glucose Permease (Domain IIA)"/>
    <property type="match status" value="1"/>
</dbReference>
<dbReference type="EMBL" id="JBHUOZ010000001">
    <property type="protein sequence ID" value="MFD2919106.1"/>
    <property type="molecule type" value="Genomic_DNA"/>
</dbReference>
<evidence type="ECO:0000256" key="2">
    <source>
        <dbReference type="SAM" id="Coils"/>
    </source>
</evidence>
<feature type="domain" description="M23ase beta-sheet core" evidence="5">
    <location>
        <begin position="372"/>
        <end position="462"/>
    </location>
</feature>
<keyword evidence="7" id="KW-1185">Reference proteome</keyword>
<evidence type="ECO:0000256" key="4">
    <source>
        <dbReference type="SAM" id="SignalP"/>
    </source>
</evidence>
<dbReference type="PANTHER" id="PTHR21666:SF289">
    <property type="entry name" value="L-ALA--D-GLU ENDOPEPTIDASE"/>
    <property type="match status" value="1"/>
</dbReference>
<dbReference type="Gene3D" id="6.10.250.3150">
    <property type="match status" value="1"/>
</dbReference>
<reference evidence="7" key="1">
    <citation type="journal article" date="2019" name="Int. J. Syst. Evol. Microbiol.">
        <title>The Global Catalogue of Microorganisms (GCM) 10K type strain sequencing project: providing services to taxonomists for standard genome sequencing and annotation.</title>
        <authorList>
            <consortium name="The Broad Institute Genomics Platform"/>
            <consortium name="The Broad Institute Genome Sequencing Center for Infectious Disease"/>
            <person name="Wu L."/>
            <person name="Ma J."/>
        </authorList>
    </citation>
    <scope>NUCLEOTIDE SEQUENCE [LARGE SCALE GENOMIC DNA]</scope>
    <source>
        <strain evidence="7">KCTC 23299</strain>
    </source>
</reference>
<dbReference type="PANTHER" id="PTHR21666">
    <property type="entry name" value="PEPTIDASE-RELATED"/>
    <property type="match status" value="1"/>
</dbReference>
<evidence type="ECO:0000313" key="6">
    <source>
        <dbReference type="EMBL" id="MFD2919106.1"/>
    </source>
</evidence>
<dbReference type="InterPro" id="IPR016047">
    <property type="entry name" value="M23ase_b-sheet_dom"/>
</dbReference>
<dbReference type="SUPFAM" id="SSF51261">
    <property type="entry name" value="Duplicated hybrid motif"/>
    <property type="match status" value="1"/>
</dbReference>
<keyword evidence="2" id="KW-0175">Coiled coil</keyword>
<evidence type="ECO:0000256" key="3">
    <source>
        <dbReference type="SAM" id="MobiDB-lite"/>
    </source>
</evidence>
<comment type="caution">
    <text evidence="6">The sequence shown here is derived from an EMBL/GenBank/DDBJ whole genome shotgun (WGS) entry which is preliminary data.</text>
</comment>
<dbReference type="Proteomes" id="UP001597511">
    <property type="component" value="Unassembled WGS sequence"/>
</dbReference>